<proteinExistence type="predicted"/>
<evidence type="ECO:0000256" key="1">
    <source>
        <dbReference type="SAM" id="Phobius"/>
    </source>
</evidence>
<evidence type="ECO:0008006" key="4">
    <source>
        <dbReference type="Google" id="ProtNLM"/>
    </source>
</evidence>
<dbReference type="EMBL" id="MEYV01000010">
    <property type="protein sequence ID" value="OGD40360.1"/>
    <property type="molecule type" value="Genomic_DNA"/>
</dbReference>
<reference evidence="2 3" key="1">
    <citation type="journal article" date="2016" name="Nat. Commun.">
        <title>Thousands of microbial genomes shed light on interconnected biogeochemical processes in an aquifer system.</title>
        <authorList>
            <person name="Anantharaman K."/>
            <person name="Brown C.T."/>
            <person name="Hug L.A."/>
            <person name="Sharon I."/>
            <person name="Castelle C.J."/>
            <person name="Probst A.J."/>
            <person name="Thomas B.C."/>
            <person name="Singh A."/>
            <person name="Wilkins M.J."/>
            <person name="Karaoz U."/>
            <person name="Brodie E.L."/>
            <person name="Williams K.H."/>
            <person name="Hubbard S.S."/>
            <person name="Banfield J.F."/>
        </authorList>
    </citation>
    <scope>NUCLEOTIDE SEQUENCE [LARGE SCALE GENOMIC DNA]</scope>
</reference>
<keyword evidence="1" id="KW-1133">Transmembrane helix</keyword>
<organism evidence="2 3">
    <name type="scientific">Candidatus Azambacteria bacterium RIFCSPLOWO2_02_FULL_44_14</name>
    <dbReference type="NCBI Taxonomy" id="1797306"/>
    <lineage>
        <taxon>Bacteria</taxon>
        <taxon>Candidatus Azamiibacteriota</taxon>
    </lineage>
</organism>
<accession>A0A1F5CBW4</accession>
<keyword evidence="1" id="KW-0812">Transmembrane</keyword>
<protein>
    <recommendedName>
        <fullName evidence="4">DUF4878 domain-containing protein</fullName>
    </recommendedName>
</protein>
<keyword evidence="1" id="KW-0472">Membrane</keyword>
<feature type="transmembrane region" description="Helical" evidence="1">
    <location>
        <begin position="6"/>
        <end position="27"/>
    </location>
</feature>
<comment type="caution">
    <text evidence="2">The sequence shown here is derived from an EMBL/GenBank/DDBJ whole genome shotgun (WGS) entry which is preliminary data.</text>
</comment>
<dbReference type="AlphaFoldDB" id="A0A1F5CBW4"/>
<evidence type="ECO:0000313" key="3">
    <source>
        <dbReference type="Proteomes" id="UP000177197"/>
    </source>
</evidence>
<sequence length="156" mass="17231">MKSRSFLRAGIVFILILGLGWTGIWFLGRPGASVEIKNPETISSEIEDDSDNFSGYGGKTPNETIKLLVAALEKENITLASKYFVPEIREAESEDLNKLSGANLLADLVSSLKNLEDGRLLNSSYYRYEVRDETGQSVAEIDLVKNKAGLWKISSL</sequence>
<name>A0A1F5CBW4_9BACT</name>
<evidence type="ECO:0000313" key="2">
    <source>
        <dbReference type="EMBL" id="OGD40360.1"/>
    </source>
</evidence>
<gene>
    <name evidence="2" type="ORF">A3I30_03670</name>
</gene>
<dbReference type="Proteomes" id="UP000177197">
    <property type="component" value="Unassembled WGS sequence"/>
</dbReference>